<reference evidence="2 3" key="1">
    <citation type="submission" date="2020-07" db="EMBL/GenBank/DDBJ databases">
        <title>Genomic Encyclopedia of Type Strains, Phase IV (KMG-V): Genome sequencing to study the core and pangenomes of soil and plant-associated prokaryotes.</title>
        <authorList>
            <person name="Whitman W."/>
        </authorList>
    </citation>
    <scope>NUCLEOTIDE SEQUENCE [LARGE SCALE GENOMIC DNA]</scope>
    <source>
        <strain evidence="2 3">M8UP30</strain>
    </source>
</reference>
<dbReference type="InterPro" id="IPR036249">
    <property type="entry name" value="Thioredoxin-like_sf"/>
</dbReference>
<dbReference type="SUPFAM" id="SSF52833">
    <property type="entry name" value="Thioredoxin-like"/>
    <property type="match status" value="1"/>
</dbReference>
<dbReference type="Gene3D" id="3.40.30.10">
    <property type="entry name" value="Glutaredoxin"/>
    <property type="match status" value="1"/>
</dbReference>
<dbReference type="PROSITE" id="PS51354">
    <property type="entry name" value="GLUTAREDOXIN_2"/>
    <property type="match status" value="1"/>
</dbReference>
<feature type="domain" description="Glutaredoxin" evidence="1">
    <location>
        <begin position="5"/>
        <end position="64"/>
    </location>
</feature>
<proteinExistence type="predicted"/>
<dbReference type="AlphaFoldDB" id="A0A7Y9NQE2"/>
<protein>
    <submittedName>
        <fullName evidence="2">Glutaredoxin 3</fullName>
    </submittedName>
</protein>
<sequence>MANLELYGSARCPYTQELREWLEWTRRDFTEYDVEADSDARARMHALDSSVRTVPLLVEDGKVIQVGWQGRGCIVESE</sequence>
<accession>A0A7Y9NQE2</accession>
<name>A0A7Y9NQE2_9BACT</name>
<comment type="caution">
    <text evidence="2">The sequence shown here is derived from an EMBL/GenBank/DDBJ whole genome shotgun (WGS) entry which is preliminary data.</text>
</comment>
<dbReference type="InterPro" id="IPR002109">
    <property type="entry name" value="Glutaredoxin"/>
</dbReference>
<evidence type="ECO:0000259" key="1">
    <source>
        <dbReference type="Pfam" id="PF00462"/>
    </source>
</evidence>
<gene>
    <name evidence="2" type="ORF">HDF12_004034</name>
</gene>
<evidence type="ECO:0000313" key="3">
    <source>
        <dbReference type="Proteomes" id="UP000534186"/>
    </source>
</evidence>
<dbReference type="EMBL" id="JACCCV010000002">
    <property type="protein sequence ID" value="NYF53635.1"/>
    <property type="molecule type" value="Genomic_DNA"/>
</dbReference>
<organism evidence="2 3">
    <name type="scientific">Tunturiibacter lichenicola</name>
    <dbReference type="NCBI Taxonomy" id="2051959"/>
    <lineage>
        <taxon>Bacteria</taxon>
        <taxon>Pseudomonadati</taxon>
        <taxon>Acidobacteriota</taxon>
        <taxon>Terriglobia</taxon>
        <taxon>Terriglobales</taxon>
        <taxon>Acidobacteriaceae</taxon>
        <taxon>Tunturiibacter</taxon>
    </lineage>
</organism>
<dbReference type="Pfam" id="PF00462">
    <property type="entry name" value="Glutaredoxin"/>
    <property type="match status" value="1"/>
</dbReference>
<evidence type="ECO:0000313" key="2">
    <source>
        <dbReference type="EMBL" id="NYF53635.1"/>
    </source>
</evidence>
<dbReference type="Proteomes" id="UP000534186">
    <property type="component" value="Unassembled WGS sequence"/>
</dbReference>